<evidence type="ECO:0000313" key="1">
    <source>
        <dbReference type="EMBL" id="CAG6672173.1"/>
    </source>
</evidence>
<name>A0A8D8SM46_9HEMI</name>
<accession>A0A8D8SM46</accession>
<dbReference type="EMBL" id="HBUF01227788">
    <property type="protein sequence ID" value="CAG6672173.1"/>
    <property type="molecule type" value="Transcribed_RNA"/>
</dbReference>
<organism evidence="1">
    <name type="scientific">Cacopsylla melanoneura</name>
    <dbReference type="NCBI Taxonomy" id="428564"/>
    <lineage>
        <taxon>Eukaryota</taxon>
        <taxon>Metazoa</taxon>
        <taxon>Ecdysozoa</taxon>
        <taxon>Arthropoda</taxon>
        <taxon>Hexapoda</taxon>
        <taxon>Insecta</taxon>
        <taxon>Pterygota</taxon>
        <taxon>Neoptera</taxon>
        <taxon>Paraneoptera</taxon>
        <taxon>Hemiptera</taxon>
        <taxon>Sternorrhyncha</taxon>
        <taxon>Psylloidea</taxon>
        <taxon>Psyllidae</taxon>
        <taxon>Psyllinae</taxon>
        <taxon>Cacopsylla</taxon>
    </lineage>
</organism>
<sequence>MSEPFSFPVFLRISVFLFHDNRPITIGPVRVFPRTLRKSICSLFRLTSSLSLKVSMTLSVARPVTLGPSSRWIPCMTMFFFRFSISRVFFSSSPSFFISVTFSSQASTLVLSSCTSAVSGASFSSILLFTF</sequence>
<protein>
    <submittedName>
        <fullName evidence="1">Uncharacterized protein</fullName>
    </submittedName>
</protein>
<dbReference type="AlphaFoldDB" id="A0A8D8SM46"/>
<reference evidence="1" key="1">
    <citation type="submission" date="2021-05" db="EMBL/GenBank/DDBJ databases">
        <authorList>
            <person name="Alioto T."/>
            <person name="Alioto T."/>
            <person name="Gomez Garrido J."/>
        </authorList>
    </citation>
    <scope>NUCLEOTIDE SEQUENCE</scope>
</reference>
<proteinExistence type="predicted"/>